<dbReference type="Proteomes" id="UP001208692">
    <property type="component" value="Unassembled WGS sequence"/>
</dbReference>
<dbReference type="InterPro" id="IPR026888">
    <property type="entry name" value="AcetylCoA_hyd_C"/>
</dbReference>
<reference evidence="5 8" key="1">
    <citation type="submission" date="2021-11" db="EMBL/GenBank/DDBJ databases">
        <title>Draft genome sequence of Capnocytophaga sp. strain KC07075 isolated from cat oral cavity.</title>
        <authorList>
            <person name="Suzuki M."/>
            <person name="Imaoka K."/>
            <person name="Kimura M."/>
            <person name="Morikawa S."/>
            <person name="Maeda K."/>
        </authorList>
    </citation>
    <scope>NUCLEOTIDE SEQUENCE</scope>
    <source>
        <strain evidence="5">KC07075</strain>
        <strain evidence="6 8">KC07079</strain>
    </source>
</reference>
<dbReference type="RefSeq" id="WP_264846931.1">
    <property type="nucleotide sequence ID" value="NZ_BPMA01000036.1"/>
</dbReference>
<dbReference type="InterPro" id="IPR037171">
    <property type="entry name" value="NagB/RpiA_transferase-like"/>
</dbReference>
<dbReference type="Pfam" id="PF13336">
    <property type="entry name" value="AcetylCoA_hyd_C"/>
    <property type="match status" value="1"/>
</dbReference>
<evidence type="ECO:0000313" key="7">
    <source>
        <dbReference type="Proteomes" id="UP001207736"/>
    </source>
</evidence>
<dbReference type="InterPro" id="IPR046433">
    <property type="entry name" value="ActCoA_hydro"/>
</dbReference>
<evidence type="ECO:0000259" key="4">
    <source>
        <dbReference type="Pfam" id="PF13336"/>
    </source>
</evidence>
<dbReference type="Gene3D" id="3.30.750.70">
    <property type="entry name" value="4-hydroxybutyrate coenzyme like domains"/>
    <property type="match status" value="1"/>
</dbReference>
<comment type="caution">
    <text evidence="5">The sequence shown here is derived from an EMBL/GenBank/DDBJ whole genome shotgun (WGS) entry which is preliminary data.</text>
</comment>
<dbReference type="InterPro" id="IPR003702">
    <property type="entry name" value="ActCoA_hydro_N"/>
</dbReference>
<protein>
    <submittedName>
        <fullName evidence="5">4-hydroxybutyrate CoA-transferase</fullName>
    </submittedName>
</protein>
<evidence type="ECO:0000313" key="5">
    <source>
        <dbReference type="EMBL" id="GJM49978.1"/>
    </source>
</evidence>
<sequence length="429" mass="47283">MKNCIYTTADEAVKIVQSGDRIYVQAAAATPKILTDALAKRATELRGVEVSHILTSDYAAYADPSLRESFYVNSFFLSNNVRHIIKEGNGSYTPVFLSELPRFFYEKIVPIDGVFISVSPPDRHGYCSLGVSVEACWAAIKHARYVIAQVNENMPRTFGDTSIHISEITYLVPHNSPLYGLEYAERTSGVEEKIAENVAQLIEDNSTIQVGIGSVPDAVLKKLSNRKHLGVHTELLTDGVVDLIEKGVVTGQKKTINTGKVVCTFMFGSKRLYDFAHDNPIIEVRESKYTNAPAIIAQNTQMISVNSAIEVDITGQVCADSIGTKMYSGIGGQIDFVRGASQSVGGKAIIALPSETRHGESRIVPFLRLGAGVVTTRFHIQYVVTEYGIADLRGKTLAQRQKILVNIAHPKHQEAIERTFYETWKKDNL</sequence>
<evidence type="ECO:0000313" key="8">
    <source>
        <dbReference type="Proteomes" id="UP001208692"/>
    </source>
</evidence>
<keyword evidence="8" id="KW-1185">Reference proteome</keyword>
<dbReference type="SUPFAM" id="SSF100950">
    <property type="entry name" value="NagB/RpiA/CoA transferase-like"/>
    <property type="match status" value="2"/>
</dbReference>
<evidence type="ECO:0000313" key="6">
    <source>
        <dbReference type="EMBL" id="GJM54130.1"/>
    </source>
</evidence>
<evidence type="ECO:0000259" key="3">
    <source>
        <dbReference type="Pfam" id="PF02550"/>
    </source>
</evidence>
<dbReference type="Pfam" id="PF02550">
    <property type="entry name" value="AcetylCoA_hydro"/>
    <property type="match status" value="1"/>
</dbReference>
<dbReference type="PANTHER" id="PTHR21432">
    <property type="entry name" value="ACETYL-COA HYDROLASE-RELATED"/>
    <property type="match status" value="1"/>
</dbReference>
<evidence type="ECO:0000256" key="1">
    <source>
        <dbReference type="ARBA" id="ARBA00009632"/>
    </source>
</evidence>
<keyword evidence="2" id="KW-0808">Transferase</keyword>
<proteinExistence type="inferred from homology"/>
<feature type="domain" description="Acetyl-CoA hydrolase/transferase N-terminal" evidence="3">
    <location>
        <begin position="8"/>
        <end position="175"/>
    </location>
</feature>
<gene>
    <name evidence="5" type="primary">cat2</name>
    <name evidence="5" type="ORF">RCZ15_09530</name>
    <name evidence="6" type="ORF">RCZ16_24460</name>
</gene>
<evidence type="ECO:0000256" key="2">
    <source>
        <dbReference type="ARBA" id="ARBA00022679"/>
    </source>
</evidence>
<dbReference type="PANTHER" id="PTHR21432:SF20">
    <property type="entry name" value="ACETYL-COA HYDROLASE"/>
    <property type="match status" value="1"/>
</dbReference>
<dbReference type="EMBL" id="BQKA01000017">
    <property type="protein sequence ID" value="GJM49978.1"/>
    <property type="molecule type" value="Genomic_DNA"/>
</dbReference>
<organism evidence="5 7">
    <name type="scientific">Capnocytophaga catalasegens</name>
    <dbReference type="NCBI Taxonomy" id="1004260"/>
    <lineage>
        <taxon>Bacteria</taxon>
        <taxon>Pseudomonadati</taxon>
        <taxon>Bacteroidota</taxon>
        <taxon>Flavobacteriia</taxon>
        <taxon>Flavobacteriales</taxon>
        <taxon>Flavobacteriaceae</taxon>
        <taxon>Capnocytophaga</taxon>
    </lineage>
</organism>
<dbReference type="Proteomes" id="UP001207736">
    <property type="component" value="Unassembled WGS sequence"/>
</dbReference>
<dbReference type="Gene3D" id="3.40.1080.20">
    <property type="entry name" value="Acetyl-CoA hydrolase/transferase C-terminal domain"/>
    <property type="match status" value="1"/>
</dbReference>
<dbReference type="GO" id="GO:0006083">
    <property type="term" value="P:acetate metabolic process"/>
    <property type="evidence" value="ECO:0007669"/>
    <property type="project" value="InterPro"/>
</dbReference>
<dbReference type="AlphaFoldDB" id="A0AAV5ARM3"/>
<dbReference type="GO" id="GO:0008775">
    <property type="term" value="F:acetate CoA-transferase activity"/>
    <property type="evidence" value="ECO:0007669"/>
    <property type="project" value="InterPro"/>
</dbReference>
<accession>A0AAV5ARM3</accession>
<comment type="similarity">
    <text evidence="1">Belongs to the acetyl-CoA hydrolase/transferase family.</text>
</comment>
<dbReference type="InterPro" id="IPR038460">
    <property type="entry name" value="AcetylCoA_hyd_C_sf"/>
</dbReference>
<feature type="domain" description="Acetyl-CoA hydrolase/transferase C-terminal" evidence="4">
    <location>
        <begin position="268"/>
        <end position="418"/>
    </location>
</feature>
<name>A0AAV5ARM3_9FLAO</name>
<dbReference type="Gene3D" id="3.40.1080.10">
    <property type="entry name" value="Glutaconate Coenzyme A-transferase"/>
    <property type="match status" value="1"/>
</dbReference>
<dbReference type="EMBL" id="BQKB01000062">
    <property type="protein sequence ID" value="GJM54130.1"/>
    <property type="molecule type" value="Genomic_DNA"/>
</dbReference>